<reference evidence="3" key="1">
    <citation type="submission" date="2022-03" db="EMBL/GenBank/DDBJ databases">
        <authorList>
            <person name="Lindestad O."/>
        </authorList>
    </citation>
    <scope>NUCLEOTIDE SEQUENCE</scope>
</reference>
<dbReference type="InterPro" id="IPR026848">
    <property type="entry name" value="Fancl"/>
</dbReference>
<dbReference type="OrthoDB" id="10263265at2759"/>
<dbReference type="EMBL" id="CAKXAJ010025823">
    <property type="protein sequence ID" value="CAH2244357.1"/>
    <property type="molecule type" value="Genomic_DNA"/>
</dbReference>
<dbReference type="GO" id="GO:0043240">
    <property type="term" value="C:Fanconi anaemia nuclear complex"/>
    <property type="evidence" value="ECO:0007669"/>
    <property type="project" value="InterPro"/>
</dbReference>
<dbReference type="Proteomes" id="UP000838756">
    <property type="component" value="Unassembled WGS sequence"/>
</dbReference>
<dbReference type="SMART" id="SM01197">
    <property type="entry name" value="FANCL_C"/>
    <property type="match status" value="1"/>
</dbReference>
<gene>
    <name evidence="3" type="primary">jg25309</name>
    <name evidence="3" type="ORF">PAEG_LOCUS20311</name>
</gene>
<dbReference type="Pfam" id="PF18891">
    <property type="entry name" value="FANCL_d3"/>
    <property type="match status" value="1"/>
</dbReference>
<dbReference type="InterPro" id="IPR044037">
    <property type="entry name" value="FANCL_d3"/>
</dbReference>
<accession>A0A8S4S2F8</accession>
<feature type="domain" description="FANCL UBC-like" evidence="2">
    <location>
        <begin position="134"/>
        <end position="223"/>
    </location>
</feature>
<keyword evidence="4" id="KW-1185">Reference proteome</keyword>
<protein>
    <submittedName>
        <fullName evidence="3">Jg25309 protein</fullName>
    </submittedName>
</protein>
<organism evidence="3 4">
    <name type="scientific">Pararge aegeria aegeria</name>
    <dbReference type="NCBI Taxonomy" id="348720"/>
    <lineage>
        <taxon>Eukaryota</taxon>
        <taxon>Metazoa</taxon>
        <taxon>Ecdysozoa</taxon>
        <taxon>Arthropoda</taxon>
        <taxon>Hexapoda</taxon>
        <taxon>Insecta</taxon>
        <taxon>Pterygota</taxon>
        <taxon>Neoptera</taxon>
        <taxon>Endopterygota</taxon>
        <taxon>Lepidoptera</taxon>
        <taxon>Glossata</taxon>
        <taxon>Ditrysia</taxon>
        <taxon>Papilionoidea</taxon>
        <taxon>Nymphalidae</taxon>
        <taxon>Satyrinae</taxon>
        <taxon>Satyrini</taxon>
        <taxon>Parargina</taxon>
        <taxon>Pararge</taxon>
    </lineage>
</organism>
<dbReference type="GO" id="GO:0006513">
    <property type="term" value="P:protein monoubiquitination"/>
    <property type="evidence" value="ECO:0007669"/>
    <property type="project" value="TreeGrafter"/>
</dbReference>
<sequence length="308" mass="35624">MDELHLINELNNEEKCKSMPSFLNCLNKYYAEKTILPSQTLTADLINKELIDEIYNISGNISVFFGKTLRDLKCNLIDEEGLREHEIYLRYNSHHKLTVTDVKLPHSSYQDREYSSIEEVTTVFRDYIKSLTAYFRELENIDDQCTVVEPIKPTFKDDYRRILLDGRTWLHIEVTLDGSARNIHLIRQSEQLYDKLHTGLLTWDHDKNIVENINCIFDLTNIPENQVMHTEKLDNQTEVPSCCICFCVDLVECQGLPQPLCQNPGCDAYYHKYCLFQWLVACEGGRLPAFGVAYGSCPTCSKPITCSE</sequence>
<dbReference type="GO" id="GO:0061630">
    <property type="term" value="F:ubiquitin protein ligase activity"/>
    <property type="evidence" value="ECO:0007669"/>
    <property type="project" value="TreeGrafter"/>
</dbReference>
<dbReference type="CDD" id="cd23832">
    <property type="entry name" value="DRWD-C_FANCL"/>
    <property type="match status" value="1"/>
</dbReference>
<feature type="domain" description="FANCL C-terminal" evidence="1">
    <location>
        <begin position="241"/>
        <end position="307"/>
    </location>
</feature>
<evidence type="ECO:0000259" key="2">
    <source>
        <dbReference type="Pfam" id="PF18891"/>
    </source>
</evidence>
<proteinExistence type="predicted"/>
<dbReference type="PANTHER" id="PTHR13206:SF0">
    <property type="entry name" value="E3 UBIQUITIN-PROTEIN LIGASE FANCL"/>
    <property type="match status" value="1"/>
</dbReference>
<evidence type="ECO:0000313" key="3">
    <source>
        <dbReference type="EMBL" id="CAH2244357.1"/>
    </source>
</evidence>
<dbReference type="GO" id="GO:0036297">
    <property type="term" value="P:interstrand cross-link repair"/>
    <property type="evidence" value="ECO:0007669"/>
    <property type="project" value="InterPro"/>
</dbReference>
<dbReference type="InterPro" id="IPR013083">
    <property type="entry name" value="Znf_RING/FYVE/PHD"/>
</dbReference>
<dbReference type="AlphaFoldDB" id="A0A8S4S2F8"/>
<name>A0A8S4S2F8_9NEOP</name>
<dbReference type="PANTHER" id="PTHR13206">
    <property type="entry name" value="UBIQUITIN LIGASE PROTEIN PHF9 FANCONI ANEMIA GROUP L PROTEIN"/>
    <property type="match status" value="1"/>
</dbReference>
<evidence type="ECO:0000259" key="1">
    <source>
        <dbReference type="Pfam" id="PF11793"/>
    </source>
</evidence>
<dbReference type="InterPro" id="IPR026850">
    <property type="entry name" value="FANCL_C"/>
</dbReference>
<comment type="caution">
    <text evidence="3">The sequence shown here is derived from an EMBL/GenBank/DDBJ whole genome shotgun (WGS) entry which is preliminary data.</text>
</comment>
<dbReference type="InterPro" id="IPR043003">
    <property type="entry name" value="FANCL_d3_sf"/>
</dbReference>
<dbReference type="Gene3D" id="3.30.40.10">
    <property type="entry name" value="Zinc/RING finger domain, C3HC4 (zinc finger)"/>
    <property type="match status" value="1"/>
</dbReference>
<evidence type="ECO:0000313" key="4">
    <source>
        <dbReference type="Proteomes" id="UP000838756"/>
    </source>
</evidence>
<dbReference type="Pfam" id="PF11793">
    <property type="entry name" value="FANCL_C"/>
    <property type="match status" value="1"/>
</dbReference>
<dbReference type="Gene3D" id="3.10.110.20">
    <property type="entry name" value="RWD domain-like"/>
    <property type="match status" value="1"/>
</dbReference>